<proteinExistence type="predicted"/>
<dbReference type="NCBIfam" id="TIGR02675">
    <property type="entry name" value="tape_meas_nterm"/>
    <property type="match status" value="1"/>
</dbReference>
<accession>G7QD28</accession>
<dbReference type="HOGENOM" id="CLU_230980_0_0_7"/>
<feature type="region of interest" description="Disordered" evidence="2">
    <location>
        <begin position="2280"/>
        <end position="2301"/>
    </location>
</feature>
<protein>
    <submittedName>
        <fullName evidence="4">Phage tape measure protein</fullName>
    </submittedName>
</protein>
<organism evidence="4 5">
    <name type="scientific">Solidesulfovibrio carbinoliphilus subsp. oakridgensis</name>
    <dbReference type="NCBI Taxonomy" id="694327"/>
    <lineage>
        <taxon>Bacteria</taxon>
        <taxon>Pseudomonadati</taxon>
        <taxon>Thermodesulfobacteriota</taxon>
        <taxon>Desulfovibrionia</taxon>
        <taxon>Desulfovibrionales</taxon>
        <taxon>Desulfovibrionaceae</taxon>
        <taxon>Solidesulfovibrio</taxon>
    </lineage>
</organism>
<keyword evidence="1" id="KW-0175">Coiled coil</keyword>
<evidence type="ECO:0000313" key="5">
    <source>
        <dbReference type="Proteomes" id="UP000004662"/>
    </source>
</evidence>
<dbReference type="EMBL" id="CM001368">
    <property type="protein sequence ID" value="EHJ46334.1"/>
    <property type="molecule type" value="Genomic_DNA"/>
</dbReference>
<dbReference type="Proteomes" id="UP000004662">
    <property type="component" value="Chromosome"/>
</dbReference>
<keyword evidence="5" id="KW-1185">Reference proteome</keyword>
<evidence type="ECO:0000259" key="3">
    <source>
        <dbReference type="Pfam" id="PF20155"/>
    </source>
</evidence>
<dbReference type="InterPro" id="IPR013491">
    <property type="entry name" value="Tape_meas_N"/>
</dbReference>
<sequence length="2352" mass="248779">MAAENRVRIIIEADNTSGRQGIQETVQDLDSLAAKGRGVDLTGALRLDAGAVTQPAAKAGAALDDVGAKGRKAGDDAGAAMAAAGAEIKKVGAEADNSGRTGRTALHNLGDGAAEAKAQAEALGVNLGDIRALAVQVGTALVAAFGVDQVISFANQVIGAAMAMEQLAATYKAVFKDAGAEQLRYAAATADAFGKSLLDVANSYKKFAAAAEAVGLSTDNQRKTFEAVTAAITKVGGSSQDVAGALLALEQMLSKGTVQAEEYRQQFAERIPGALRMGADALGVTTAAFQKMMENGQVIANDFIPKLTTQLAKFGEGWQATADTAQANAERLKNSFLELSNSSLLTGLVNIIEKIGIAFNENLTHNFEQFSVTFRALMAESRGDLSPFATITNSLDDLKKKLDALDQRKATYLKDLQEQARGLAEALVNVQTHQVDFGPSGENVEKLRQKLKWFEDEITRLTGQTWVVNVVAQVDNSQLIQAKSFIEGLIKGTAEYKSRALEAQQYSLDNAVNVLGKSKAALESKLTNPNLDLREAQTLSNELAGLNTQLDDAKLGYRELDKERKKLGEQQIKDNGAVAGFQASRAGISESELDKATRASDAHALSIARQIDAHAELRQGLIDEPGYYEKVRRAQEAEDNTVKNLTKSHTAAANAMERFESQGAAYLQSIENQIDALTAQLGGDNLTADLAKVDKRYDQLGATIRKAMIGAKGDVADYRAALARLEEARELEKQIAAIKAWDKAMDTAAATLKELGRLTGDPDLLYAGATTELQKWATDQERLIKATYDDEAARAQALADLKEEVRLKDLENQKTAFAGLAGASRTYWQAEGALLDAHLARIKDNCDSEYAYEVYAGQQRSELRKKELEARIGYEQDFASTLRDVLADEFGLYKDEITRQHESWVSVSKDIASGINDLSGSVATASTDMAKAWIKNTGSMADALKSAGDQALDYFMNLIQKMIEYALKNYIVIPILEKFVGSDAAGSILGKSGGTSASGSGGGLDLSSLSSLGKLIGRSAGEGLAQDFASAGSSSNGMAMVVGDSNALSNIFADGVDASALGKAAGQLNYAPTSAMASTYSAAETAAMSGTSLLSTLGTTLGVIGGVAGLVGLATSLLSTTSTTEKTGSGYKIAINAGTLDMSGVDFYKTTTTSGLGGTSTSHSTVNTGAVDPDVAKQLADFLKDTAESLHDFAKELGISTDALANFTVPEMTITSDQLGAYQRNISNLMAYAVLDAEGLRGAIDYVLDSYETYDNAIKDLGNAYGVVGGYTDAYGYDLETLAGITQENIDAIREYNNQVAEGTLPATLAMAAAMGASSDMLQILASSATDTSVALGQTDEQLSKILQADYARDIIDAVGEDTFKQIMGNLVGNLLTSLDAYQRQADYYQKKAEASFTELARAGVTVDNFWQSFSDAMHSGLSVEQFEAWGDASAWVANLDTMRKAIEAWNVAVRKVFQSLQARQLSAAGYDTAASAVSQLASAEWELYDARQAGYDETVLAAIAATQQAEAAKALTDILADVQGALDDVSGSSAVAEIQKLKTQFADWTAAAQILGATEEQLAQIREAEATVIAGKLQGVLDDAQAALVDAAGGSDMASWLADTKEKFAGWIASAQALEASEAQLAQIRDAETAAIAAKLQGVLDSVADQWNDATRTDTKSWLSNLRKSMQQATDDATALGASEAQLAQIRRQESDIIAAKLRDTMAGVAAELATFDGTELTYNVGKLKSDMAAALYDAALLGASQADLSQIGTLYAYKIKDAYQQQIDDLVDQLQSAADAIDKFSDSLKDFLTGLWTNKETSPLGARGRYSEAQSQFRAAVGDLSSTDDATRQAAQDKVQNLASTYLTASKDANATFAAYYTDFMEVQTVLGAQYQQAKTDHDLLEDQLKAATGTQENTKSTADLMAQLKALQQQQGDTWTQMLADLPQAIADAILAAQTYKQTGVGGGGGAGLSSALAGINSTFIGRDIAAQQANSQYLADKAAQLTQSTGKTWTSYQVLQAIRDIGLTPYQHYQQYGKGEGLSWTDSNAFSSDTNTSYTRLGSDNMTSDGFAAYLDPADYVYAKALQLSTTTGRVWTAEEVSQAFKDAGLTAAQHYLQYGQYEGIKAGSGYVGSNDYSAGSSFNATDYLAAKTASLNANNTDGHTWTIAQTAAAIAAAGMTPEQHYAQYGKNENIPGYAVGGLVGDLARSGGYLPGYSAGDVLTARLRLGEYVFTPEAVDYYGLATMEAMNAMRLPPLTALPGYDLGDTEPLDAISLPATSLPGYADGGLVGRLYNSTDSGADSDRTPSSGGRSTDRGYAALAGSVADLAKAVDRMSGRLDKQLGKVVDNTGRVAVMGVKIIESAVAS</sequence>
<dbReference type="STRING" id="694327.DFW101_0317"/>
<evidence type="ECO:0000313" key="4">
    <source>
        <dbReference type="EMBL" id="EHJ46334.1"/>
    </source>
</evidence>
<name>G7QD28_9BACT</name>
<feature type="domain" description="Tape measure protein N-terminal" evidence="3">
    <location>
        <begin position="156"/>
        <end position="339"/>
    </location>
</feature>
<gene>
    <name evidence="4" type="ORF">DFW101_0317</name>
</gene>
<dbReference type="Pfam" id="PF20155">
    <property type="entry name" value="TMP_3"/>
    <property type="match status" value="1"/>
</dbReference>
<dbReference type="OrthoDB" id="5461428at2"/>
<evidence type="ECO:0000256" key="2">
    <source>
        <dbReference type="SAM" id="MobiDB-lite"/>
    </source>
</evidence>
<feature type="coiled-coil region" evidence="1">
    <location>
        <begin position="536"/>
        <end position="570"/>
    </location>
</feature>
<feature type="coiled-coil region" evidence="1">
    <location>
        <begin position="388"/>
        <end position="464"/>
    </location>
</feature>
<evidence type="ECO:0000256" key="1">
    <source>
        <dbReference type="SAM" id="Coils"/>
    </source>
</evidence>
<reference evidence="5" key="1">
    <citation type="journal article" date="2015" name="Genome Announc.">
        <title>High-Quality Draft Genome Sequence of Desulfovibrio carbinoliphilus FW-101-2B, an Organic Acid-Oxidizing Sulfate-Reducing Bacterium Isolated from Uranium(VI)-Contaminated Groundwater.</title>
        <authorList>
            <person name="Ramsay B.D."/>
            <person name="Hwang C."/>
            <person name="Woo H.L."/>
            <person name="Carroll S.L."/>
            <person name="Lucas S."/>
            <person name="Han J."/>
            <person name="Lapidus A.L."/>
            <person name="Cheng J.F."/>
            <person name="Goodwin L.A."/>
            <person name="Pitluck S."/>
            <person name="Peters L."/>
            <person name="Chertkov O."/>
            <person name="Held B."/>
            <person name="Detter J.C."/>
            <person name="Han C.S."/>
            <person name="Tapia R."/>
            <person name="Land M.L."/>
            <person name="Hauser L.J."/>
            <person name="Kyrpides N.C."/>
            <person name="Ivanova N.N."/>
            <person name="Mikhailova N."/>
            <person name="Pagani I."/>
            <person name="Woyke T."/>
            <person name="Arkin A.P."/>
            <person name="Dehal P."/>
            <person name="Chivian D."/>
            <person name="Criddle C.S."/>
            <person name="Wu W."/>
            <person name="Chakraborty R."/>
            <person name="Hazen T.C."/>
            <person name="Fields M.W."/>
        </authorList>
    </citation>
    <scope>NUCLEOTIDE SEQUENCE [LARGE SCALE GENOMIC DNA]</scope>
    <source>
        <strain evidence="5">FW-101-2B</strain>
    </source>
</reference>
<dbReference type="eggNOG" id="COG3941">
    <property type="taxonomic scope" value="Bacteria"/>
</dbReference>
<feature type="compositionally biased region" description="Polar residues" evidence="2">
    <location>
        <begin position="2280"/>
        <end position="2297"/>
    </location>
</feature>
<dbReference type="RefSeq" id="WP_009179781.1">
    <property type="nucleotide sequence ID" value="NZ_CM001368.1"/>
</dbReference>